<accession>A0A4V2JYY4</accession>
<dbReference type="Proteomes" id="UP000292957">
    <property type="component" value="Unassembled WGS sequence"/>
</dbReference>
<dbReference type="EMBL" id="ML143521">
    <property type="protein sequence ID" value="TBU22943.1"/>
    <property type="molecule type" value="Genomic_DNA"/>
</dbReference>
<reference evidence="1" key="1">
    <citation type="submission" date="2019-01" db="EMBL/GenBank/DDBJ databases">
        <title>Draft genome sequences of three monokaryotic isolates of the white-rot basidiomycete fungus Dichomitus squalens.</title>
        <authorList>
            <consortium name="DOE Joint Genome Institute"/>
            <person name="Lopez S.C."/>
            <person name="Andreopoulos B."/>
            <person name="Pangilinan J."/>
            <person name="Lipzen A."/>
            <person name="Riley R."/>
            <person name="Ahrendt S."/>
            <person name="Ng V."/>
            <person name="Barry K."/>
            <person name="Daum C."/>
            <person name="Grigoriev I.V."/>
            <person name="Hilden K.S."/>
            <person name="Makela M.R."/>
            <person name="de Vries R.P."/>
        </authorList>
    </citation>
    <scope>NUCLEOTIDE SEQUENCE [LARGE SCALE GENOMIC DNA]</scope>
    <source>
        <strain evidence="1">OM18370.1</strain>
    </source>
</reference>
<proteinExistence type="predicted"/>
<gene>
    <name evidence="1" type="ORF">BD311DRAFT_112153</name>
</gene>
<sequence>MSEVATRMLGPLHHEGVTKPTRLSRWSDLVDFTDRIPIQRLMAIYTVTDPLLLRIIAHDMTPFIAKLIRLCLAIMSQLDSVRLLHEDESFNDTIITYEQSQLCSRVQILHNDYASSIVHLEDAYDISSQ</sequence>
<protein>
    <submittedName>
        <fullName evidence="1">Uncharacterized protein</fullName>
    </submittedName>
</protein>
<name>A0A4V2JYY4_9APHY</name>
<evidence type="ECO:0000313" key="1">
    <source>
        <dbReference type="EMBL" id="TBU22943.1"/>
    </source>
</evidence>
<organism evidence="1">
    <name type="scientific">Dichomitus squalens</name>
    <dbReference type="NCBI Taxonomy" id="114155"/>
    <lineage>
        <taxon>Eukaryota</taxon>
        <taxon>Fungi</taxon>
        <taxon>Dikarya</taxon>
        <taxon>Basidiomycota</taxon>
        <taxon>Agaricomycotina</taxon>
        <taxon>Agaricomycetes</taxon>
        <taxon>Polyporales</taxon>
        <taxon>Polyporaceae</taxon>
        <taxon>Dichomitus</taxon>
    </lineage>
</organism>
<dbReference type="AlphaFoldDB" id="A0A4V2JYY4"/>